<accession>A0A7D5K914</accession>
<feature type="transmembrane region" description="Helical" evidence="1">
    <location>
        <begin position="23"/>
        <end position="51"/>
    </location>
</feature>
<evidence type="ECO:0000313" key="3">
    <source>
        <dbReference type="Proteomes" id="UP000509750"/>
    </source>
</evidence>
<keyword evidence="3" id="KW-1185">Reference proteome</keyword>
<organism evidence="2 3">
    <name type="scientific">Halorarum halophilum</name>
    <dbReference type="NCBI Taxonomy" id="2743090"/>
    <lineage>
        <taxon>Archaea</taxon>
        <taxon>Methanobacteriati</taxon>
        <taxon>Methanobacteriota</taxon>
        <taxon>Stenosarchaea group</taxon>
        <taxon>Halobacteria</taxon>
        <taxon>Halobacteriales</taxon>
        <taxon>Haloferacaceae</taxon>
        <taxon>Halorarum</taxon>
    </lineage>
</organism>
<dbReference type="AlphaFoldDB" id="A0A7D5K914"/>
<name>A0A7D5K914_9EURY</name>
<keyword evidence="1" id="KW-1133">Transmembrane helix</keyword>
<evidence type="ECO:0000256" key="1">
    <source>
        <dbReference type="SAM" id="Phobius"/>
    </source>
</evidence>
<protein>
    <submittedName>
        <fullName evidence="2">Uncharacterized protein</fullName>
    </submittedName>
</protein>
<dbReference type="RefSeq" id="WP_179170208.1">
    <property type="nucleotide sequence ID" value="NZ_CP058529.1"/>
</dbReference>
<evidence type="ECO:0000313" key="2">
    <source>
        <dbReference type="EMBL" id="QLG28634.1"/>
    </source>
</evidence>
<keyword evidence="1" id="KW-0472">Membrane</keyword>
<proteinExistence type="predicted"/>
<dbReference type="Proteomes" id="UP000509750">
    <property type="component" value="Chromosome"/>
</dbReference>
<dbReference type="KEGG" id="halg:HUG10_14245"/>
<dbReference type="GeneID" id="56030016"/>
<keyword evidence="1" id="KW-0812">Transmembrane</keyword>
<sequence length="57" mass="5995">MYADYPPSDHRTYRHAPALSTTLALAALPLAALLAAAYPAATVALLFGLLAGRATRR</sequence>
<dbReference type="EMBL" id="CP058529">
    <property type="protein sequence ID" value="QLG28634.1"/>
    <property type="molecule type" value="Genomic_DNA"/>
</dbReference>
<gene>
    <name evidence="2" type="ORF">HUG10_14245</name>
</gene>
<reference evidence="2 3" key="1">
    <citation type="submission" date="2020-07" db="EMBL/GenBank/DDBJ databases">
        <title>Gai3-2, isolated from salt lake.</title>
        <authorList>
            <person name="Cui H."/>
            <person name="Shi X."/>
        </authorList>
    </citation>
    <scope>NUCLEOTIDE SEQUENCE [LARGE SCALE GENOMIC DNA]</scope>
    <source>
        <strain evidence="2 3">Gai3-2</strain>
    </source>
</reference>